<evidence type="ECO:0000313" key="5">
    <source>
        <dbReference type="EMBL" id="CEM41332.1"/>
    </source>
</evidence>
<feature type="compositionally biased region" description="Basic and acidic residues" evidence="4">
    <location>
        <begin position="8"/>
        <end position="27"/>
    </location>
</feature>
<dbReference type="SUPFAM" id="SSF46955">
    <property type="entry name" value="Putative DNA-binding domain"/>
    <property type="match status" value="1"/>
</dbReference>
<feature type="compositionally biased region" description="Low complexity" evidence="4">
    <location>
        <begin position="84"/>
        <end position="98"/>
    </location>
</feature>
<dbReference type="GO" id="GO:1901255">
    <property type="term" value="P:nucleotide-excision repair involved in interstrand cross-link repair"/>
    <property type="evidence" value="ECO:0007669"/>
    <property type="project" value="TreeGrafter"/>
</dbReference>
<dbReference type="InterPro" id="IPR037129">
    <property type="entry name" value="XPA_sf"/>
</dbReference>
<reference evidence="5" key="1">
    <citation type="submission" date="2014-11" db="EMBL/GenBank/DDBJ databases">
        <authorList>
            <person name="Otto D Thomas"/>
            <person name="Naeem Raeece"/>
        </authorList>
    </citation>
    <scope>NUCLEOTIDE SEQUENCE</scope>
</reference>
<protein>
    <recommendedName>
        <fullName evidence="6">XPA C-terminal domain-containing protein</fullName>
    </recommendedName>
</protein>
<dbReference type="InterPro" id="IPR000465">
    <property type="entry name" value="XPA/RAD14"/>
</dbReference>
<evidence type="ECO:0000256" key="4">
    <source>
        <dbReference type="SAM" id="MobiDB-lite"/>
    </source>
</evidence>
<dbReference type="GO" id="GO:0000110">
    <property type="term" value="C:nucleotide-excision repair factor 1 complex"/>
    <property type="evidence" value="ECO:0007669"/>
    <property type="project" value="TreeGrafter"/>
</dbReference>
<proteinExistence type="predicted"/>
<dbReference type="PANTHER" id="PTHR10142">
    <property type="entry name" value="DNA REPAIR PROTEIN COMPLEMENTING XP-A CELLS"/>
    <property type="match status" value="1"/>
</dbReference>
<dbReference type="GO" id="GO:0003684">
    <property type="term" value="F:damaged DNA binding"/>
    <property type="evidence" value="ECO:0007669"/>
    <property type="project" value="InterPro"/>
</dbReference>
<feature type="region of interest" description="Disordered" evidence="4">
    <location>
        <begin position="1"/>
        <end position="98"/>
    </location>
</feature>
<name>A0A0G4HC29_9ALVE</name>
<feature type="compositionally biased region" description="Basic and acidic residues" evidence="4">
    <location>
        <begin position="327"/>
        <end position="337"/>
    </location>
</feature>
<organism evidence="5">
    <name type="scientific">Chromera velia CCMP2878</name>
    <dbReference type="NCBI Taxonomy" id="1169474"/>
    <lineage>
        <taxon>Eukaryota</taxon>
        <taxon>Sar</taxon>
        <taxon>Alveolata</taxon>
        <taxon>Colpodellida</taxon>
        <taxon>Chromeraceae</taxon>
        <taxon>Chromera</taxon>
    </lineage>
</organism>
<keyword evidence="2" id="KW-0862">Zinc</keyword>
<accession>A0A0G4HC29</accession>
<dbReference type="Gene3D" id="3.90.530.10">
    <property type="entry name" value="XPA C-terminal domain"/>
    <property type="match status" value="1"/>
</dbReference>
<evidence type="ECO:0000256" key="3">
    <source>
        <dbReference type="ARBA" id="ARBA00023242"/>
    </source>
</evidence>
<dbReference type="EMBL" id="CDMZ01002213">
    <property type="protein sequence ID" value="CEM41332.1"/>
    <property type="molecule type" value="Genomic_DNA"/>
</dbReference>
<evidence type="ECO:0000256" key="2">
    <source>
        <dbReference type="ARBA" id="ARBA00022833"/>
    </source>
</evidence>
<dbReference type="GO" id="GO:0070914">
    <property type="term" value="P:UV-damage excision repair"/>
    <property type="evidence" value="ECO:0007669"/>
    <property type="project" value="TreeGrafter"/>
</dbReference>
<dbReference type="AlphaFoldDB" id="A0A0G4HC29"/>
<evidence type="ECO:0000256" key="1">
    <source>
        <dbReference type="ARBA" id="ARBA00004123"/>
    </source>
</evidence>
<comment type="subcellular location">
    <subcellularLocation>
        <location evidence="1">Nucleus</location>
    </subcellularLocation>
</comment>
<sequence length="351" mass="36453">METTAGGLHDRPAPSRTSEENQSDGHVHPPSSLHPARPVCVDIDDDDDDLDFVEIAPPPPTSLSTKMGGVAAQSLQTHTGGAGSSSAPPLFSSSSSSSASASSAVAGAPLSSSPSSSSSRQCLHCGARENLEFALANVGHFVCMSCYRERKDFYRQIAHSNAMREYGLSSAELEKGRNSGKLAVSFAPNPRGYKNQMKLYFVFQVSALGAEKFGSLEKLRSEMNRRRDAKVLGGEGGGTGGRARGETARSAAGSSSAFGASEFSVSLASLSGGVGEEEGSFGSGDGRGGGSREVKGTKKVVKEGGKGTGGKGKSKEETTGKKKKGKKAEEEKEKSQEDVQPLPPPPEPIVI</sequence>
<feature type="compositionally biased region" description="Pro residues" evidence="4">
    <location>
        <begin position="341"/>
        <end position="351"/>
    </location>
</feature>
<dbReference type="PANTHER" id="PTHR10142:SF0">
    <property type="entry name" value="DNA REPAIR PROTEIN COMPLEMENTING XP-A CELLS"/>
    <property type="match status" value="1"/>
</dbReference>
<feature type="compositionally biased region" description="Acidic residues" evidence="4">
    <location>
        <begin position="42"/>
        <end position="52"/>
    </location>
</feature>
<feature type="region of interest" description="Disordered" evidence="4">
    <location>
        <begin position="227"/>
        <end position="256"/>
    </location>
</feature>
<dbReference type="GO" id="GO:0006284">
    <property type="term" value="P:base-excision repair"/>
    <property type="evidence" value="ECO:0007669"/>
    <property type="project" value="TreeGrafter"/>
</dbReference>
<dbReference type="InterPro" id="IPR009061">
    <property type="entry name" value="DNA-bd_dom_put_sf"/>
</dbReference>
<feature type="compositionally biased region" description="Gly residues" evidence="4">
    <location>
        <begin position="233"/>
        <end position="242"/>
    </location>
</feature>
<keyword evidence="3" id="KW-0539">Nucleus</keyword>
<feature type="compositionally biased region" description="Basic and acidic residues" evidence="4">
    <location>
        <begin position="290"/>
        <end position="305"/>
    </location>
</feature>
<evidence type="ECO:0008006" key="6">
    <source>
        <dbReference type="Google" id="ProtNLM"/>
    </source>
</evidence>
<gene>
    <name evidence="5" type="ORF">Cvel_6196</name>
</gene>
<dbReference type="GO" id="GO:0000715">
    <property type="term" value="P:nucleotide-excision repair, DNA damage recognition"/>
    <property type="evidence" value="ECO:0007669"/>
    <property type="project" value="TreeGrafter"/>
</dbReference>
<feature type="region of interest" description="Disordered" evidence="4">
    <location>
        <begin position="274"/>
        <end position="351"/>
    </location>
</feature>
<dbReference type="VEuPathDB" id="CryptoDB:Cvel_6196"/>